<evidence type="ECO:0000313" key="1">
    <source>
        <dbReference type="EMBL" id="MCI19446.1"/>
    </source>
</evidence>
<feature type="non-terminal residue" evidence="1">
    <location>
        <position position="34"/>
    </location>
</feature>
<reference evidence="1 2" key="1">
    <citation type="journal article" date="2018" name="Front. Plant Sci.">
        <title>Red Clover (Trifolium pratense) and Zigzag Clover (T. medium) - A Picture of Genomic Similarities and Differences.</title>
        <authorList>
            <person name="Dluhosova J."/>
            <person name="Istvanek J."/>
            <person name="Nedelnik J."/>
            <person name="Repkova J."/>
        </authorList>
    </citation>
    <scope>NUCLEOTIDE SEQUENCE [LARGE SCALE GENOMIC DNA]</scope>
    <source>
        <strain evidence="2">cv. 10/8</strain>
        <tissue evidence="1">Leaf</tissue>
    </source>
</reference>
<dbReference type="EMBL" id="LXQA010114859">
    <property type="protein sequence ID" value="MCI19446.1"/>
    <property type="molecule type" value="Genomic_DNA"/>
</dbReference>
<proteinExistence type="predicted"/>
<dbReference type="Proteomes" id="UP000265520">
    <property type="component" value="Unassembled WGS sequence"/>
</dbReference>
<evidence type="ECO:0000313" key="2">
    <source>
        <dbReference type="Proteomes" id="UP000265520"/>
    </source>
</evidence>
<dbReference type="AlphaFoldDB" id="A0A392Q7C9"/>
<keyword evidence="2" id="KW-1185">Reference proteome</keyword>
<accession>A0A392Q7C9</accession>
<protein>
    <submittedName>
        <fullName evidence="1">Uncharacterized protein</fullName>
    </submittedName>
</protein>
<organism evidence="1 2">
    <name type="scientific">Trifolium medium</name>
    <dbReference type="NCBI Taxonomy" id="97028"/>
    <lineage>
        <taxon>Eukaryota</taxon>
        <taxon>Viridiplantae</taxon>
        <taxon>Streptophyta</taxon>
        <taxon>Embryophyta</taxon>
        <taxon>Tracheophyta</taxon>
        <taxon>Spermatophyta</taxon>
        <taxon>Magnoliopsida</taxon>
        <taxon>eudicotyledons</taxon>
        <taxon>Gunneridae</taxon>
        <taxon>Pentapetalae</taxon>
        <taxon>rosids</taxon>
        <taxon>fabids</taxon>
        <taxon>Fabales</taxon>
        <taxon>Fabaceae</taxon>
        <taxon>Papilionoideae</taxon>
        <taxon>50 kb inversion clade</taxon>
        <taxon>NPAAA clade</taxon>
        <taxon>Hologalegina</taxon>
        <taxon>IRL clade</taxon>
        <taxon>Trifolieae</taxon>
        <taxon>Trifolium</taxon>
    </lineage>
</organism>
<name>A0A392Q7C9_9FABA</name>
<sequence length="34" mass="3738">MELGLEPTPGEKLLIGANFASARIAILNHTEFHF</sequence>
<comment type="caution">
    <text evidence="1">The sequence shown here is derived from an EMBL/GenBank/DDBJ whole genome shotgun (WGS) entry which is preliminary data.</text>
</comment>